<reference evidence="2" key="1">
    <citation type="submission" date="2021-02" db="EMBL/GenBank/DDBJ databases">
        <authorList>
            <person name="Dougan E. K."/>
            <person name="Rhodes N."/>
            <person name="Thang M."/>
            <person name="Chan C."/>
        </authorList>
    </citation>
    <scope>NUCLEOTIDE SEQUENCE</scope>
</reference>
<feature type="non-terminal residue" evidence="2">
    <location>
        <position position="1"/>
    </location>
</feature>
<comment type="caution">
    <text evidence="2">The sequence shown here is derived from an EMBL/GenBank/DDBJ whole genome shotgun (WGS) entry which is preliminary data.</text>
</comment>
<keyword evidence="1" id="KW-0175">Coiled coil</keyword>
<gene>
    <name evidence="2" type="ORF">SNAT2548_LOCUS8285</name>
</gene>
<feature type="coiled-coil region" evidence="1">
    <location>
        <begin position="10"/>
        <end position="58"/>
    </location>
</feature>
<dbReference type="Proteomes" id="UP000604046">
    <property type="component" value="Unassembled WGS sequence"/>
</dbReference>
<evidence type="ECO:0000313" key="2">
    <source>
        <dbReference type="EMBL" id="CAE7222481.1"/>
    </source>
</evidence>
<dbReference type="OrthoDB" id="443473at2759"/>
<keyword evidence="3" id="KW-1185">Reference proteome</keyword>
<organism evidence="2 3">
    <name type="scientific">Symbiodinium natans</name>
    <dbReference type="NCBI Taxonomy" id="878477"/>
    <lineage>
        <taxon>Eukaryota</taxon>
        <taxon>Sar</taxon>
        <taxon>Alveolata</taxon>
        <taxon>Dinophyceae</taxon>
        <taxon>Suessiales</taxon>
        <taxon>Symbiodiniaceae</taxon>
        <taxon>Symbiodinium</taxon>
    </lineage>
</organism>
<evidence type="ECO:0000313" key="3">
    <source>
        <dbReference type="Proteomes" id="UP000604046"/>
    </source>
</evidence>
<evidence type="ECO:0000256" key="1">
    <source>
        <dbReference type="SAM" id="Coils"/>
    </source>
</evidence>
<dbReference type="EMBL" id="CAJNDS010000611">
    <property type="protein sequence ID" value="CAE7222481.1"/>
    <property type="molecule type" value="Genomic_DNA"/>
</dbReference>
<protein>
    <submittedName>
        <fullName evidence="2">Uncharacterized protein</fullName>
    </submittedName>
</protein>
<proteinExistence type="predicted"/>
<dbReference type="AlphaFoldDB" id="A0A812K829"/>
<sequence>HELSRAFAMVDNERSHLQTHESECRAMQRQLLACLKEKEELLSRIKAAEADKQHKEQEHGSQSVVMIGCWKIPEKNVRVSVSWPMSGSTLFATKTRACASLIHLLVSITCVGAATRQSQLEAFKSEKPLGRAIGSWLLSYCTLATLWTLQISEGACHGARNKARLAILAHLNVAKQQRQAESFHTLLTLFTC</sequence>
<name>A0A812K829_9DINO</name>
<accession>A0A812K829</accession>